<organism evidence="3 4">
    <name type="scientific">Helicobacter saguini</name>
    <dbReference type="NCBI Taxonomy" id="1548018"/>
    <lineage>
        <taxon>Bacteria</taxon>
        <taxon>Pseudomonadati</taxon>
        <taxon>Campylobacterota</taxon>
        <taxon>Epsilonproteobacteria</taxon>
        <taxon>Campylobacterales</taxon>
        <taxon>Helicobacteraceae</taxon>
        <taxon>Helicobacter</taxon>
    </lineage>
</organism>
<dbReference type="RefSeq" id="WP_160659256.1">
    <property type="nucleotide sequence ID" value="NZ_QBIU01000001.1"/>
</dbReference>
<proteinExistence type="predicted"/>
<protein>
    <submittedName>
        <fullName evidence="3">Uncharacterized protein</fullName>
    </submittedName>
</protein>
<sequence>MSRFERNLLWFWSGLFALVAGLFFILSFLSRDRIYEANLDYKDSSNINDFVRYEAKIKFKNQIFRAQKDLSDIEITDFKFADSNVNFKADSKEVTNVTSKTNALESNNNGGGGGKALRF</sequence>
<feature type="compositionally biased region" description="Gly residues" evidence="1">
    <location>
        <begin position="109"/>
        <end position="119"/>
    </location>
</feature>
<reference evidence="3 4" key="1">
    <citation type="submission" date="2019-12" db="EMBL/GenBank/DDBJ databases">
        <title>Multi-Generational Helicobacter saguini Isolates.</title>
        <authorList>
            <person name="Mannion A."/>
            <person name="Shen Z."/>
            <person name="Fox J.G."/>
        </authorList>
    </citation>
    <scope>NUCLEOTIDE SEQUENCE [LARGE SCALE GENOMIC DNA]</scope>
    <source>
        <strain evidence="4">16-048 (F4)</strain>
    </source>
</reference>
<evidence type="ECO:0000313" key="3">
    <source>
        <dbReference type="EMBL" id="MWV68585.1"/>
    </source>
</evidence>
<accession>A0A6B0HQS5</accession>
<evidence type="ECO:0000256" key="2">
    <source>
        <dbReference type="SAM" id="Phobius"/>
    </source>
</evidence>
<comment type="caution">
    <text evidence="3">The sequence shown here is derived from an EMBL/GenBank/DDBJ whole genome shotgun (WGS) entry which is preliminary data.</text>
</comment>
<dbReference type="AlphaFoldDB" id="A0A6B0HQS5"/>
<feature type="region of interest" description="Disordered" evidence="1">
    <location>
        <begin position="100"/>
        <end position="119"/>
    </location>
</feature>
<evidence type="ECO:0000256" key="1">
    <source>
        <dbReference type="SAM" id="MobiDB-lite"/>
    </source>
</evidence>
<keyword evidence="2" id="KW-0812">Transmembrane</keyword>
<name>A0A6B0HQS5_9HELI</name>
<evidence type="ECO:0000313" key="4">
    <source>
        <dbReference type="Proteomes" id="UP000477070"/>
    </source>
</evidence>
<dbReference type="Proteomes" id="UP000477070">
    <property type="component" value="Unassembled WGS sequence"/>
</dbReference>
<keyword evidence="2" id="KW-1133">Transmembrane helix</keyword>
<dbReference type="EMBL" id="QBIU01000001">
    <property type="protein sequence ID" value="MWV68585.1"/>
    <property type="molecule type" value="Genomic_DNA"/>
</dbReference>
<feature type="transmembrane region" description="Helical" evidence="2">
    <location>
        <begin position="7"/>
        <end position="29"/>
    </location>
</feature>
<gene>
    <name evidence="3" type="ORF">DCO61_00690</name>
</gene>
<keyword evidence="2" id="KW-0472">Membrane</keyword>